<evidence type="ECO:0000256" key="11">
    <source>
        <dbReference type="ARBA" id="ARBA00065677"/>
    </source>
</evidence>
<evidence type="ECO:0000256" key="1">
    <source>
        <dbReference type="ARBA" id="ARBA00004180"/>
    </source>
</evidence>
<gene>
    <name evidence="14" type="primary">AP1S2</name>
    <name evidence="14" type="ORF">DERF_006664</name>
</gene>
<comment type="similarity">
    <text evidence="4 12">Belongs to the adaptor complexes small subunit family.</text>
</comment>
<dbReference type="GO" id="GO:0005905">
    <property type="term" value="C:clathrin-coated pit"/>
    <property type="evidence" value="ECO:0007669"/>
    <property type="project" value="UniProtKB-SubCell"/>
</dbReference>
<dbReference type="Proteomes" id="UP000790347">
    <property type="component" value="Unassembled WGS sequence"/>
</dbReference>
<dbReference type="GO" id="GO:0006886">
    <property type="term" value="P:intracellular protein transport"/>
    <property type="evidence" value="ECO:0007669"/>
    <property type="project" value="UniProtKB-UniRule"/>
</dbReference>
<accession>A0A922L3R8</accession>
<comment type="caution">
    <text evidence="14">The sequence shown here is derived from an EMBL/GenBank/DDBJ whole genome shotgun (WGS) entry which is preliminary data.</text>
</comment>
<sequence length="157" mass="18602">MMHFMLLFSRQGKLRLQKWYVAHPDKTKKKITRDLVNLILARKPKHCSFVEWQDFKIVYKRYASLYFLCAIEQSDNELLCLELIHRYVELLDKYFGSVCELDIIFNFEKAYFILDELLLGGFIQETSKKNVLKAISAQDLVQEDEGVELSFNDLGYM</sequence>
<evidence type="ECO:0000256" key="6">
    <source>
        <dbReference type="ARBA" id="ARBA00022927"/>
    </source>
</evidence>
<dbReference type="PANTHER" id="PTHR11753">
    <property type="entry name" value="ADAPTOR COMPLEXES SMALL SUBUNIT FAMILY"/>
    <property type="match status" value="1"/>
</dbReference>
<comment type="subcellular location">
    <subcellularLocation>
        <location evidence="1">Cytoplasmic vesicle membrane</location>
        <topology evidence="1">Peripheral membrane protein</topology>
        <orientation evidence="1">Cytoplasmic side</orientation>
    </subcellularLocation>
    <subcellularLocation>
        <location evidence="2">Golgi apparatus</location>
    </subcellularLocation>
    <subcellularLocation>
        <location evidence="3">Membrane</location>
        <location evidence="3">Clathrin-coated pit</location>
    </subcellularLocation>
</comment>
<dbReference type="Pfam" id="PF01217">
    <property type="entry name" value="Clat_adaptor_s"/>
    <property type="match status" value="1"/>
</dbReference>
<evidence type="ECO:0000259" key="13">
    <source>
        <dbReference type="Pfam" id="PF01217"/>
    </source>
</evidence>
<dbReference type="InterPro" id="IPR011012">
    <property type="entry name" value="Longin-like_dom_sf"/>
</dbReference>
<dbReference type="InterPro" id="IPR022775">
    <property type="entry name" value="AP_mu_sigma_su"/>
</dbReference>
<feature type="domain" description="AP complex mu/sigma subunit" evidence="13">
    <location>
        <begin position="1"/>
        <end position="139"/>
    </location>
</feature>
<dbReference type="InterPro" id="IPR016635">
    <property type="entry name" value="AP_complex_ssu"/>
</dbReference>
<dbReference type="GO" id="GO:0035615">
    <property type="term" value="F:clathrin adaptor activity"/>
    <property type="evidence" value="ECO:0007669"/>
    <property type="project" value="InterPro"/>
</dbReference>
<name>A0A922L3R8_DERFA</name>
<reference evidence="14" key="1">
    <citation type="submission" date="2013-05" db="EMBL/GenBank/DDBJ databases">
        <authorList>
            <person name="Yim A.K.Y."/>
            <person name="Chan T.F."/>
            <person name="Ji K.M."/>
            <person name="Liu X.Y."/>
            <person name="Zhou J.W."/>
            <person name="Li R.Q."/>
            <person name="Yang K.Y."/>
            <person name="Li J."/>
            <person name="Li M."/>
            <person name="Law P.T.W."/>
            <person name="Wu Y.L."/>
            <person name="Cai Z.L."/>
            <person name="Qin H."/>
            <person name="Bao Y."/>
            <person name="Leung R.K.K."/>
            <person name="Ng P.K.S."/>
            <person name="Zou J."/>
            <person name="Zhong X.J."/>
            <person name="Ran P.X."/>
            <person name="Zhong N.S."/>
            <person name="Liu Z.G."/>
            <person name="Tsui S.K.W."/>
        </authorList>
    </citation>
    <scope>NUCLEOTIDE SEQUENCE</scope>
    <source>
        <strain evidence="14">Derf</strain>
        <tissue evidence="14">Whole organism</tissue>
    </source>
</reference>
<protein>
    <recommendedName>
        <fullName evidence="12">AP complex subunit sigma</fullName>
    </recommendedName>
</protein>
<evidence type="ECO:0000256" key="7">
    <source>
        <dbReference type="ARBA" id="ARBA00023034"/>
    </source>
</evidence>
<dbReference type="Gene3D" id="3.30.450.60">
    <property type="match status" value="1"/>
</dbReference>
<evidence type="ECO:0000256" key="3">
    <source>
        <dbReference type="ARBA" id="ARBA00004600"/>
    </source>
</evidence>
<keyword evidence="9" id="KW-0168">Coated pit</keyword>
<dbReference type="InterPro" id="IPR000804">
    <property type="entry name" value="Clathrin_sm-chain_CS"/>
</dbReference>
<keyword evidence="10" id="KW-0968">Cytoplasmic vesicle</keyword>
<evidence type="ECO:0000256" key="9">
    <source>
        <dbReference type="ARBA" id="ARBA00023176"/>
    </source>
</evidence>
<dbReference type="SUPFAM" id="SSF64356">
    <property type="entry name" value="SNARE-like"/>
    <property type="match status" value="1"/>
</dbReference>
<reference evidence="14" key="2">
    <citation type="journal article" date="2022" name="Res Sq">
        <title>Comparative Genomics Reveals Insights into the Divergent Evolution of Astigmatic Mites and Household Pest Adaptations.</title>
        <authorList>
            <person name="Xiong Q."/>
            <person name="Wan A.T.-Y."/>
            <person name="Liu X.-Y."/>
            <person name="Fung C.S.-H."/>
            <person name="Xiao X."/>
            <person name="Malainual N."/>
            <person name="Hou J."/>
            <person name="Wang L."/>
            <person name="Wang M."/>
            <person name="Yang K."/>
            <person name="Cui Y."/>
            <person name="Leung E."/>
            <person name="Nong W."/>
            <person name="Shin S.-K."/>
            <person name="Au S."/>
            <person name="Jeong K.Y."/>
            <person name="Chew F.T."/>
            <person name="Hui J."/>
            <person name="Leung T.F."/>
            <person name="Tungtrongchitr A."/>
            <person name="Zhong N."/>
            <person name="Liu Z."/>
            <person name="Tsui S."/>
        </authorList>
    </citation>
    <scope>NUCLEOTIDE SEQUENCE</scope>
    <source>
        <strain evidence="14">Derf</strain>
        <tissue evidence="14">Whole organism</tissue>
    </source>
</reference>
<evidence type="ECO:0000256" key="4">
    <source>
        <dbReference type="ARBA" id="ARBA00006972"/>
    </source>
</evidence>
<keyword evidence="6 12" id="KW-0653">Protein transport</keyword>
<evidence type="ECO:0000256" key="5">
    <source>
        <dbReference type="ARBA" id="ARBA00022448"/>
    </source>
</evidence>
<dbReference type="EMBL" id="ASGP02000003">
    <property type="protein sequence ID" value="KAH9515890.1"/>
    <property type="molecule type" value="Genomic_DNA"/>
</dbReference>
<evidence type="ECO:0000313" key="15">
    <source>
        <dbReference type="Proteomes" id="UP000790347"/>
    </source>
</evidence>
<evidence type="ECO:0000256" key="8">
    <source>
        <dbReference type="ARBA" id="ARBA00023136"/>
    </source>
</evidence>
<evidence type="ECO:0000313" key="14">
    <source>
        <dbReference type="EMBL" id="KAH9515890.1"/>
    </source>
</evidence>
<dbReference type="PROSITE" id="PS00989">
    <property type="entry name" value="CLAT_ADAPTOR_S"/>
    <property type="match status" value="1"/>
</dbReference>
<dbReference type="FunFam" id="3.30.450.60:FF:000005">
    <property type="entry name" value="AP complex subunit sigma"/>
    <property type="match status" value="1"/>
</dbReference>
<keyword evidence="15" id="KW-1185">Reference proteome</keyword>
<organism evidence="14 15">
    <name type="scientific">Dermatophagoides farinae</name>
    <name type="common">American house dust mite</name>
    <dbReference type="NCBI Taxonomy" id="6954"/>
    <lineage>
        <taxon>Eukaryota</taxon>
        <taxon>Metazoa</taxon>
        <taxon>Ecdysozoa</taxon>
        <taxon>Arthropoda</taxon>
        <taxon>Chelicerata</taxon>
        <taxon>Arachnida</taxon>
        <taxon>Acari</taxon>
        <taxon>Acariformes</taxon>
        <taxon>Sarcoptiformes</taxon>
        <taxon>Astigmata</taxon>
        <taxon>Psoroptidia</taxon>
        <taxon>Analgoidea</taxon>
        <taxon>Pyroglyphidae</taxon>
        <taxon>Dermatophagoidinae</taxon>
        <taxon>Dermatophagoides</taxon>
    </lineage>
</organism>
<keyword evidence="5 12" id="KW-0813">Transport</keyword>
<comment type="subunit">
    <text evidence="11">Adaptor protein complex 1 (AP-1) is a heterotetramer composed of two large adaptins (gamma-type subunit AP1G1 and beta-type subunit AP1B1), a medium adaptin (mu-type subunit AP1M1 or AP1M2) and a small adaptin (sigma-type subunit AP1S1 or AP1S2 or AP1S3).</text>
</comment>
<dbReference type="CDD" id="cd14831">
    <property type="entry name" value="AP1_sigma"/>
    <property type="match status" value="1"/>
</dbReference>
<dbReference type="PIRSF" id="PIRSF015588">
    <property type="entry name" value="AP_complex_sigma"/>
    <property type="match status" value="1"/>
</dbReference>
<dbReference type="InterPro" id="IPR044733">
    <property type="entry name" value="AP1_sigma"/>
</dbReference>
<evidence type="ECO:0000256" key="2">
    <source>
        <dbReference type="ARBA" id="ARBA00004555"/>
    </source>
</evidence>
<keyword evidence="7" id="KW-0333">Golgi apparatus</keyword>
<evidence type="ECO:0000256" key="10">
    <source>
        <dbReference type="ARBA" id="ARBA00023329"/>
    </source>
</evidence>
<dbReference type="GO" id="GO:0030121">
    <property type="term" value="C:AP-1 adaptor complex"/>
    <property type="evidence" value="ECO:0007669"/>
    <property type="project" value="InterPro"/>
</dbReference>
<dbReference type="AlphaFoldDB" id="A0A922L3R8"/>
<evidence type="ECO:0000256" key="12">
    <source>
        <dbReference type="PIRNR" id="PIRNR015588"/>
    </source>
</evidence>
<keyword evidence="8 12" id="KW-0472">Membrane</keyword>
<proteinExistence type="inferred from homology"/>